<organism evidence="3 4">
    <name type="scientific">Cryptococcus gattii EJB2</name>
    <dbReference type="NCBI Taxonomy" id="1296103"/>
    <lineage>
        <taxon>Eukaryota</taxon>
        <taxon>Fungi</taxon>
        <taxon>Dikarya</taxon>
        <taxon>Basidiomycota</taxon>
        <taxon>Agaricomycotina</taxon>
        <taxon>Tremellomycetes</taxon>
        <taxon>Tremellales</taxon>
        <taxon>Cryptococcaceae</taxon>
        <taxon>Cryptococcus</taxon>
        <taxon>Cryptococcus gattii species complex</taxon>
    </lineage>
</organism>
<keyword evidence="2" id="KW-1133">Transmembrane helix</keyword>
<keyword evidence="2" id="KW-0472">Membrane</keyword>
<dbReference type="Proteomes" id="UP000054272">
    <property type="component" value="Unassembled WGS sequence"/>
</dbReference>
<evidence type="ECO:0000313" key="4">
    <source>
        <dbReference type="Proteomes" id="UP000054272"/>
    </source>
</evidence>
<name>A0ABR5BVI5_9TREE</name>
<dbReference type="EMBL" id="KN848677">
    <property type="protein sequence ID" value="KIR79660.1"/>
    <property type="molecule type" value="Genomic_DNA"/>
</dbReference>
<evidence type="ECO:0000313" key="3">
    <source>
        <dbReference type="EMBL" id="KIR79660.1"/>
    </source>
</evidence>
<feature type="region of interest" description="Disordered" evidence="1">
    <location>
        <begin position="1"/>
        <end position="94"/>
    </location>
</feature>
<evidence type="ECO:0000256" key="1">
    <source>
        <dbReference type="SAM" id="MobiDB-lite"/>
    </source>
</evidence>
<feature type="transmembrane region" description="Helical" evidence="2">
    <location>
        <begin position="125"/>
        <end position="147"/>
    </location>
</feature>
<gene>
    <name evidence="3" type="ORF">I306_03286</name>
</gene>
<reference evidence="3 4" key="1">
    <citation type="submission" date="2015-01" db="EMBL/GenBank/DDBJ databases">
        <title>The Genome Sequence of Cryptococcus gattii EJB2.</title>
        <authorList>
            <consortium name="The Broad Institute Genomics Platform"/>
            <person name="Cuomo C."/>
            <person name="Litvintseva A."/>
            <person name="Chen Y."/>
            <person name="Heitman J."/>
            <person name="Sun S."/>
            <person name="Springer D."/>
            <person name="Dromer F."/>
            <person name="Young S."/>
            <person name="Zeng Q."/>
            <person name="Gargeya S."/>
            <person name="Abouelleil A."/>
            <person name="Alvarado L."/>
            <person name="Chapman S.B."/>
            <person name="Gainer-Dewar J."/>
            <person name="Goldberg J."/>
            <person name="Griggs A."/>
            <person name="Gujja S."/>
            <person name="Hansen M."/>
            <person name="Howarth C."/>
            <person name="Imamovic A."/>
            <person name="Larimer J."/>
            <person name="Murphy C."/>
            <person name="Naylor J."/>
            <person name="Pearson M."/>
            <person name="Priest M."/>
            <person name="Roberts A."/>
            <person name="Saif S."/>
            <person name="Shea T."/>
            <person name="Sykes S."/>
            <person name="Wortman J."/>
            <person name="Nusbaum C."/>
            <person name="Birren B."/>
        </authorList>
    </citation>
    <scope>NUCLEOTIDE SEQUENCE [LARGE SCALE GENOMIC DNA]</scope>
    <source>
        <strain evidence="3 4">EJB2</strain>
    </source>
</reference>
<evidence type="ECO:0000256" key="2">
    <source>
        <dbReference type="SAM" id="Phobius"/>
    </source>
</evidence>
<sequence>MSLPGEYPYTRLAECGPNHPRPEDDWESSDSDSPRHLATRGMYTPSTPLRAGRPANSNASVYTSRQSRRQGPRRRIDARPATPRRRRPASRTPERNAPILVTSLSYLLTPVRLILYPIQIVCFPVFAHLINGFILVALATLAGYVIIHRLPGWITGLLSNMLSYVFKSSCLDIPRLGDLSKDVMGFSARALATPSCALTGLFCAHSLFTTSHSSTTTQEASDTIGTTARPFWKWLAPQPKEEIDVGLVAQGLTKRVKWARNIFDSVKLLGEEHVIDPLDPVRIWQIGAMMTYGTQQDMGVGEQVIKLGDYSRDLMDQLSFIDSTSVDKFSWIQWEFSRLLLSLSSTHPPSPSQLSKTLHHLLYRITSTLDTLHSLTSQSTIHATRASALGREVWLKLQSLQRDHQMELDEAPAWRRGALGEAVSRGKRALVGGPLSRGEIMKRNLMVTQETIKTISSLVRALENTRRTIMGFRDQIGMFDASIMGFHLAAGAEEEEGGLGLGPEEELRILGEVINGFGTAVGQEKLRWEIGDTYRGGTEFLEIAK</sequence>
<protein>
    <submittedName>
        <fullName evidence="3">Uncharacterized protein</fullName>
    </submittedName>
</protein>
<proteinExistence type="predicted"/>
<keyword evidence="4" id="KW-1185">Reference proteome</keyword>
<keyword evidence="2" id="KW-0812">Transmembrane</keyword>
<accession>A0ABR5BVI5</accession>